<keyword evidence="1 5" id="KW-0489">Methyltransferase</keyword>
<dbReference type="InterPro" id="IPR019874">
    <property type="entry name" value="RF_methyltr_PrmC"/>
</dbReference>
<dbReference type="PROSITE" id="PS00092">
    <property type="entry name" value="N6_MTASE"/>
    <property type="match status" value="1"/>
</dbReference>
<dbReference type="InterPro" id="IPR029063">
    <property type="entry name" value="SAM-dependent_MTases_sf"/>
</dbReference>
<evidence type="ECO:0000256" key="1">
    <source>
        <dbReference type="ARBA" id="ARBA00022603"/>
    </source>
</evidence>
<keyword evidence="3 5" id="KW-0949">S-adenosyl-L-methionine</keyword>
<feature type="domain" description="Methyltransferase small" evidence="6">
    <location>
        <begin position="104"/>
        <end position="200"/>
    </location>
</feature>
<dbReference type="CDD" id="cd02440">
    <property type="entry name" value="AdoMet_MTases"/>
    <property type="match status" value="1"/>
</dbReference>
<evidence type="ECO:0000256" key="4">
    <source>
        <dbReference type="ARBA" id="ARBA00048391"/>
    </source>
</evidence>
<sequence>MSAFGGATVGEALDSAVIAIAAAGSETPRLDAEVLLAAALGIDRTALFLDPGREVKGHAVRSFQDAVRRRSAGREPVAYITGTRGFRHIDLAVDARVLVPRPETELLVEVALQLVAAGARVVDVGTGSGAVALALASERPDLHVVATDISADALAVARANADRLGLGGVVFAHGDLLAGVGEADAVLSNPPYVAEAQRATLAPEITRHEPPGALFAGDDGLDVIRRLVPAAADAGARLLAIEHGQGQAAAVAALIGEAGFVDVEARRDLAGIERVVVGRR</sequence>
<feature type="domain" description="Release factor glutamine methyltransferase N-terminal" evidence="7">
    <location>
        <begin position="11"/>
        <end position="82"/>
    </location>
</feature>
<feature type="binding site" evidence="5">
    <location>
        <begin position="125"/>
        <end position="129"/>
    </location>
    <ligand>
        <name>S-adenosyl-L-methionine</name>
        <dbReference type="ChEBI" id="CHEBI:59789"/>
    </ligand>
</feature>
<dbReference type="NCBIfam" id="TIGR03534">
    <property type="entry name" value="RF_mod_PrmC"/>
    <property type="match status" value="1"/>
</dbReference>
<dbReference type="PANTHER" id="PTHR18895">
    <property type="entry name" value="HEMK METHYLTRANSFERASE"/>
    <property type="match status" value="1"/>
</dbReference>
<name>A0A6J4TLZ2_9ACTN</name>
<dbReference type="Pfam" id="PF05175">
    <property type="entry name" value="MTS"/>
    <property type="match status" value="1"/>
</dbReference>
<evidence type="ECO:0000256" key="2">
    <source>
        <dbReference type="ARBA" id="ARBA00022679"/>
    </source>
</evidence>
<dbReference type="PANTHER" id="PTHR18895:SF74">
    <property type="entry name" value="MTRF1L RELEASE FACTOR GLUTAMINE METHYLTRANSFERASE"/>
    <property type="match status" value="1"/>
</dbReference>
<evidence type="ECO:0000259" key="6">
    <source>
        <dbReference type="Pfam" id="PF05175"/>
    </source>
</evidence>
<evidence type="ECO:0000256" key="3">
    <source>
        <dbReference type="ARBA" id="ARBA00022691"/>
    </source>
</evidence>
<dbReference type="InterPro" id="IPR050320">
    <property type="entry name" value="N5-glutamine_MTase"/>
</dbReference>
<comment type="function">
    <text evidence="5">Methylates the class 1 translation termination release factors RF1/PrfA and RF2/PrfB on the glutamine residue of the universally conserved GGQ motif.</text>
</comment>
<feature type="binding site" evidence="5">
    <location>
        <position position="148"/>
    </location>
    <ligand>
        <name>S-adenosyl-L-methionine</name>
        <dbReference type="ChEBI" id="CHEBI:59789"/>
    </ligand>
</feature>
<dbReference type="Pfam" id="PF17827">
    <property type="entry name" value="PrmC_N"/>
    <property type="match status" value="1"/>
</dbReference>
<feature type="binding site" evidence="5">
    <location>
        <begin position="189"/>
        <end position="192"/>
    </location>
    <ligand>
        <name>substrate</name>
    </ligand>
</feature>
<dbReference type="InterPro" id="IPR007848">
    <property type="entry name" value="Small_mtfrase_dom"/>
</dbReference>
<dbReference type="HAMAP" id="MF_02126">
    <property type="entry name" value="RF_methyltr_PrmC"/>
    <property type="match status" value="1"/>
</dbReference>
<dbReference type="GO" id="GO:0003676">
    <property type="term" value="F:nucleic acid binding"/>
    <property type="evidence" value="ECO:0007669"/>
    <property type="project" value="InterPro"/>
</dbReference>
<dbReference type="InterPro" id="IPR040758">
    <property type="entry name" value="PrmC_N"/>
</dbReference>
<reference evidence="8" key="1">
    <citation type="submission" date="2020-02" db="EMBL/GenBank/DDBJ databases">
        <authorList>
            <person name="Meier V. D."/>
        </authorList>
    </citation>
    <scope>NUCLEOTIDE SEQUENCE</scope>
    <source>
        <strain evidence="8">AVDCRST_MAG67</strain>
    </source>
</reference>
<dbReference type="EMBL" id="CADCVQ010000157">
    <property type="protein sequence ID" value="CAA9526954.1"/>
    <property type="molecule type" value="Genomic_DNA"/>
</dbReference>
<comment type="similarity">
    <text evidence="5">Belongs to the protein N5-glutamine methyltransferase family. PrmC subfamily.</text>
</comment>
<organism evidence="8">
    <name type="scientific">uncultured Solirubrobacteraceae bacterium</name>
    <dbReference type="NCBI Taxonomy" id="1162706"/>
    <lineage>
        <taxon>Bacteria</taxon>
        <taxon>Bacillati</taxon>
        <taxon>Actinomycetota</taxon>
        <taxon>Thermoleophilia</taxon>
        <taxon>Solirubrobacterales</taxon>
        <taxon>Solirubrobacteraceae</taxon>
        <taxon>environmental samples</taxon>
    </lineage>
</organism>
<gene>
    <name evidence="5" type="primary">prmC</name>
    <name evidence="8" type="ORF">AVDCRST_MAG67-3752</name>
</gene>
<protein>
    <recommendedName>
        <fullName evidence="5">Release factor glutamine methyltransferase</fullName>
        <shortName evidence="5">RF MTase</shortName>
        <ecNumber evidence="5">2.1.1.297</ecNumber>
    </recommendedName>
    <alternativeName>
        <fullName evidence="5">N5-glutamine methyltransferase PrmC</fullName>
    </alternativeName>
    <alternativeName>
        <fullName evidence="5">Protein-(glutamine-N5) MTase PrmC</fullName>
    </alternativeName>
    <alternativeName>
        <fullName evidence="5">Protein-glutamine N-methyltransferase PrmC</fullName>
    </alternativeName>
</protein>
<dbReference type="NCBIfam" id="TIGR00536">
    <property type="entry name" value="hemK_fam"/>
    <property type="match status" value="1"/>
</dbReference>
<dbReference type="AlphaFoldDB" id="A0A6J4TLZ2"/>
<dbReference type="Gene3D" id="1.10.8.10">
    <property type="entry name" value="DNA helicase RuvA subunit, C-terminal domain"/>
    <property type="match status" value="1"/>
</dbReference>
<proteinExistence type="inferred from homology"/>
<feature type="binding site" evidence="5">
    <location>
        <position position="189"/>
    </location>
    <ligand>
        <name>S-adenosyl-L-methionine</name>
        <dbReference type="ChEBI" id="CHEBI:59789"/>
    </ligand>
</feature>
<evidence type="ECO:0000313" key="8">
    <source>
        <dbReference type="EMBL" id="CAA9526954.1"/>
    </source>
</evidence>
<evidence type="ECO:0000256" key="5">
    <source>
        <dbReference type="HAMAP-Rule" id="MF_02126"/>
    </source>
</evidence>
<dbReference type="GO" id="GO:0102559">
    <property type="term" value="F:peptide chain release factor N(5)-glutamine methyltransferase activity"/>
    <property type="evidence" value="ECO:0007669"/>
    <property type="project" value="UniProtKB-EC"/>
</dbReference>
<dbReference type="Gene3D" id="3.40.50.150">
    <property type="entry name" value="Vaccinia Virus protein VP39"/>
    <property type="match status" value="1"/>
</dbReference>
<evidence type="ECO:0000259" key="7">
    <source>
        <dbReference type="Pfam" id="PF17827"/>
    </source>
</evidence>
<dbReference type="InterPro" id="IPR004556">
    <property type="entry name" value="HemK-like"/>
</dbReference>
<dbReference type="InterPro" id="IPR002052">
    <property type="entry name" value="DNA_methylase_N6_adenine_CS"/>
</dbReference>
<accession>A0A6J4TLZ2</accession>
<comment type="caution">
    <text evidence="5">Lacks conserved residue(s) required for the propagation of feature annotation.</text>
</comment>
<comment type="catalytic activity">
    <reaction evidence="4 5">
        <text>L-glutaminyl-[peptide chain release factor] + S-adenosyl-L-methionine = N(5)-methyl-L-glutaminyl-[peptide chain release factor] + S-adenosyl-L-homocysteine + H(+)</text>
        <dbReference type="Rhea" id="RHEA:42896"/>
        <dbReference type="Rhea" id="RHEA-COMP:10271"/>
        <dbReference type="Rhea" id="RHEA-COMP:10272"/>
        <dbReference type="ChEBI" id="CHEBI:15378"/>
        <dbReference type="ChEBI" id="CHEBI:30011"/>
        <dbReference type="ChEBI" id="CHEBI:57856"/>
        <dbReference type="ChEBI" id="CHEBI:59789"/>
        <dbReference type="ChEBI" id="CHEBI:61891"/>
        <dbReference type="EC" id="2.1.1.297"/>
    </reaction>
</comment>
<keyword evidence="2 5" id="KW-0808">Transferase</keyword>
<dbReference type="GO" id="GO:0032259">
    <property type="term" value="P:methylation"/>
    <property type="evidence" value="ECO:0007669"/>
    <property type="project" value="UniProtKB-KW"/>
</dbReference>
<dbReference type="SUPFAM" id="SSF53335">
    <property type="entry name" value="S-adenosyl-L-methionine-dependent methyltransferases"/>
    <property type="match status" value="1"/>
</dbReference>
<dbReference type="EC" id="2.1.1.297" evidence="5"/>